<protein>
    <submittedName>
        <fullName evidence="1">D-lactate dehydrogenase</fullName>
        <ecNumber evidence="1">1.1.1.28</ecNumber>
    </submittedName>
</protein>
<dbReference type="GO" id="GO:0008720">
    <property type="term" value="F:D-lactate dehydrogenase (NAD+) activity"/>
    <property type="evidence" value="ECO:0007669"/>
    <property type="project" value="UniProtKB-EC"/>
</dbReference>
<dbReference type="SUPFAM" id="SSF52283">
    <property type="entry name" value="Formate/glycerate dehydrogenase catalytic domain-like"/>
    <property type="match status" value="1"/>
</dbReference>
<reference evidence="1 2" key="1">
    <citation type="submission" date="2019-03" db="EMBL/GenBank/DDBJ databases">
        <authorList>
            <consortium name="Pathogen Informatics"/>
        </authorList>
    </citation>
    <scope>NUCLEOTIDE SEQUENCE [LARGE SCALE GENOMIC DNA]</scope>
    <source>
        <strain evidence="1 2">NCTC12993</strain>
    </source>
</reference>
<dbReference type="EC" id="1.1.1.28" evidence="1"/>
<organism evidence="1 2">
    <name type="scientific">Kluyvera cryocrescens</name>
    <name type="common">Kluyvera citrophila</name>
    <dbReference type="NCBI Taxonomy" id="580"/>
    <lineage>
        <taxon>Bacteria</taxon>
        <taxon>Pseudomonadati</taxon>
        <taxon>Pseudomonadota</taxon>
        <taxon>Gammaproteobacteria</taxon>
        <taxon>Enterobacterales</taxon>
        <taxon>Enterobacteriaceae</taxon>
        <taxon>Kluyvera</taxon>
    </lineage>
</organism>
<keyword evidence="1" id="KW-0560">Oxidoreductase</keyword>
<dbReference type="Gene3D" id="3.40.50.720">
    <property type="entry name" value="NAD(P)-binding Rossmann-like Domain"/>
    <property type="match status" value="1"/>
</dbReference>
<proteinExistence type="predicted"/>
<gene>
    <name evidence="1" type="primary">ldhA_1</name>
    <name evidence="1" type="ORF">NCTC12993_00032</name>
</gene>
<accession>A0A485A2P0</accession>
<dbReference type="AlphaFoldDB" id="A0A485A2P0"/>
<name>A0A485A2P0_KLUCR</name>
<dbReference type="EMBL" id="CAADJD010000001">
    <property type="protein sequence ID" value="VFS54810.1"/>
    <property type="molecule type" value="Genomic_DNA"/>
</dbReference>
<keyword evidence="2" id="KW-1185">Reference proteome</keyword>
<sequence length="52" mass="6378">MKIAVYSTKQYDKKYLQNVNEAYGFELEFFDFLLTEKNRQNRARLRSGLHFR</sequence>
<evidence type="ECO:0000313" key="2">
    <source>
        <dbReference type="Proteomes" id="UP000401081"/>
    </source>
</evidence>
<evidence type="ECO:0000313" key="1">
    <source>
        <dbReference type="EMBL" id="VFS54810.1"/>
    </source>
</evidence>
<dbReference type="Proteomes" id="UP000401081">
    <property type="component" value="Unassembled WGS sequence"/>
</dbReference>